<gene>
    <name evidence="2" type="ORF">QBC42DRAFT_247861</name>
</gene>
<evidence type="ECO:0000313" key="3">
    <source>
        <dbReference type="Proteomes" id="UP001321749"/>
    </source>
</evidence>
<keyword evidence="3" id="KW-1185">Reference proteome</keyword>
<comment type="caution">
    <text evidence="2">The sequence shown here is derived from an EMBL/GenBank/DDBJ whole genome shotgun (WGS) entry which is preliminary data.</text>
</comment>
<feature type="region of interest" description="Disordered" evidence="1">
    <location>
        <begin position="520"/>
        <end position="544"/>
    </location>
</feature>
<dbReference type="Proteomes" id="UP001321749">
    <property type="component" value="Unassembled WGS sequence"/>
</dbReference>
<dbReference type="EMBL" id="MU864933">
    <property type="protein sequence ID" value="KAK4466247.1"/>
    <property type="molecule type" value="Genomic_DNA"/>
</dbReference>
<protein>
    <submittedName>
        <fullName evidence="2">Uncharacterized protein</fullName>
    </submittedName>
</protein>
<name>A0AAV9HZD8_9PEZI</name>
<evidence type="ECO:0000256" key="1">
    <source>
        <dbReference type="SAM" id="MobiDB-lite"/>
    </source>
</evidence>
<organism evidence="2 3">
    <name type="scientific">Cladorrhinum samala</name>
    <dbReference type="NCBI Taxonomy" id="585594"/>
    <lineage>
        <taxon>Eukaryota</taxon>
        <taxon>Fungi</taxon>
        <taxon>Dikarya</taxon>
        <taxon>Ascomycota</taxon>
        <taxon>Pezizomycotina</taxon>
        <taxon>Sordariomycetes</taxon>
        <taxon>Sordariomycetidae</taxon>
        <taxon>Sordariales</taxon>
        <taxon>Podosporaceae</taxon>
        <taxon>Cladorrhinum</taxon>
    </lineage>
</organism>
<dbReference type="AlphaFoldDB" id="A0AAV9HZD8"/>
<reference evidence="2" key="1">
    <citation type="journal article" date="2023" name="Mol. Phylogenet. Evol.">
        <title>Genome-scale phylogeny and comparative genomics of the fungal order Sordariales.</title>
        <authorList>
            <person name="Hensen N."/>
            <person name="Bonometti L."/>
            <person name="Westerberg I."/>
            <person name="Brannstrom I.O."/>
            <person name="Guillou S."/>
            <person name="Cros-Aarteil S."/>
            <person name="Calhoun S."/>
            <person name="Haridas S."/>
            <person name="Kuo A."/>
            <person name="Mondo S."/>
            <person name="Pangilinan J."/>
            <person name="Riley R."/>
            <person name="LaButti K."/>
            <person name="Andreopoulos B."/>
            <person name="Lipzen A."/>
            <person name="Chen C."/>
            <person name="Yan M."/>
            <person name="Daum C."/>
            <person name="Ng V."/>
            <person name="Clum A."/>
            <person name="Steindorff A."/>
            <person name="Ohm R.A."/>
            <person name="Martin F."/>
            <person name="Silar P."/>
            <person name="Natvig D.O."/>
            <person name="Lalanne C."/>
            <person name="Gautier V."/>
            <person name="Ament-Velasquez S.L."/>
            <person name="Kruys A."/>
            <person name="Hutchinson M.I."/>
            <person name="Powell A.J."/>
            <person name="Barry K."/>
            <person name="Miller A.N."/>
            <person name="Grigoriev I.V."/>
            <person name="Debuchy R."/>
            <person name="Gladieux P."/>
            <person name="Hiltunen Thoren M."/>
            <person name="Johannesson H."/>
        </authorList>
    </citation>
    <scope>NUCLEOTIDE SEQUENCE</scope>
    <source>
        <strain evidence="2">PSN324</strain>
    </source>
</reference>
<reference evidence="2" key="2">
    <citation type="submission" date="2023-06" db="EMBL/GenBank/DDBJ databases">
        <authorList>
            <consortium name="Lawrence Berkeley National Laboratory"/>
            <person name="Mondo S.J."/>
            <person name="Hensen N."/>
            <person name="Bonometti L."/>
            <person name="Westerberg I."/>
            <person name="Brannstrom I.O."/>
            <person name="Guillou S."/>
            <person name="Cros-Aarteil S."/>
            <person name="Calhoun S."/>
            <person name="Haridas S."/>
            <person name="Kuo A."/>
            <person name="Pangilinan J."/>
            <person name="Riley R."/>
            <person name="Labutti K."/>
            <person name="Andreopoulos B."/>
            <person name="Lipzen A."/>
            <person name="Chen C."/>
            <person name="Yanf M."/>
            <person name="Daum C."/>
            <person name="Ng V."/>
            <person name="Clum A."/>
            <person name="Steindorff A."/>
            <person name="Ohm R."/>
            <person name="Martin F."/>
            <person name="Silar P."/>
            <person name="Natvig D."/>
            <person name="Lalanne C."/>
            <person name="Gautier V."/>
            <person name="Ament-Velasquez S.L."/>
            <person name="Kruys A."/>
            <person name="Hutchinson M.I."/>
            <person name="Powell A.J."/>
            <person name="Barry K."/>
            <person name="Miller A.N."/>
            <person name="Grigoriev I.V."/>
            <person name="Debuchy R."/>
            <person name="Gladieux P."/>
            <person name="Thoren M.H."/>
            <person name="Johannesson H."/>
        </authorList>
    </citation>
    <scope>NUCLEOTIDE SEQUENCE</scope>
    <source>
        <strain evidence="2">PSN324</strain>
    </source>
</reference>
<evidence type="ECO:0000313" key="2">
    <source>
        <dbReference type="EMBL" id="KAK4466247.1"/>
    </source>
</evidence>
<accession>A0AAV9HZD8</accession>
<proteinExistence type="predicted"/>
<sequence>MASTTTIPQFSISFENDYCPGVDLRFQAEMLVASLMRNQALATEIIGDALPLALASPAWSFQQRFYLAIVAEALATTPSVHTGGWTWSVTDVTFESQKYAGILFSDALRPCETSFRLECWCNLVGSSHHRVSVWLWFLRRVAIAASPSDQSDTSIWLGSCYWVAVSFETVREGWQGCQGRRRESPYSRDDGEPVIFLLAMYVLYFVQSWHGGIRGNNSRQCIVPKKKVRGKKSRRLMAFHTGALSYQTQLACDNNHCCPRWEPVGGQVVLGCSNPTAIFQPTIPTSNLQEILSLSPSPGFSTTTILADLFPLSGVDELPVLTMQLFTNKAERHLKTRPLKPFSHFPNNPHQRRPQAHILTFRKALVVQDAALKAVRSSAIEWSRRLPCFKQRAIICQQGHRYMRTNPRSPIRFNHRDDYLSLPSTGEPVEATCNFSSASSFASKVATTAPIFRSLLRTVSTCADAGPSHRSQLPKAAMADGEFEIDVYGAGACAANNFQFNHRDTTVFGLFWISPRAGASRDVGLDSQRPSRPMKSLRSMPTGPPLIQFNHGDPAVFDLF</sequence>